<evidence type="ECO:0000256" key="3">
    <source>
        <dbReference type="ARBA" id="ARBA00022448"/>
    </source>
</evidence>
<proteinExistence type="inferred from homology"/>
<gene>
    <name evidence="15" type="ORF">QWJ38_13430</name>
</gene>
<feature type="chain" id="PRO_5046077031" evidence="12">
    <location>
        <begin position="33"/>
        <end position="992"/>
    </location>
</feature>
<evidence type="ECO:0000259" key="14">
    <source>
        <dbReference type="Pfam" id="PF07715"/>
    </source>
</evidence>
<comment type="similarity">
    <text evidence="2 10 11">Belongs to the TonB-dependent receptor family.</text>
</comment>
<evidence type="ECO:0000313" key="15">
    <source>
        <dbReference type="EMBL" id="MDN3921289.1"/>
    </source>
</evidence>
<evidence type="ECO:0000256" key="8">
    <source>
        <dbReference type="ARBA" id="ARBA00023170"/>
    </source>
</evidence>
<dbReference type="InterPro" id="IPR036942">
    <property type="entry name" value="Beta-barrel_TonB_sf"/>
</dbReference>
<evidence type="ECO:0000256" key="4">
    <source>
        <dbReference type="ARBA" id="ARBA00022452"/>
    </source>
</evidence>
<reference evidence="15 16" key="1">
    <citation type="submission" date="2023-06" db="EMBL/GenBank/DDBJ databases">
        <title>Pelomonas sp. PFR6 16S ribosomal RNA gene Genome sequencing and assembly.</title>
        <authorList>
            <person name="Woo H."/>
        </authorList>
    </citation>
    <scope>NUCLEOTIDE SEQUENCE [LARGE SCALE GENOMIC DNA]</scope>
    <source>
        <strain evidence="15 16">PFR6</strain>
    </source>
</reference>
<keyword evidence="16" id="KW-1185">Reference proteome</keyword>
<dbReference type="EMBL" id="JAUHHC010000003">
    <property type="protein sequence ID" value="MDN3921289.1"/>
    <property type="molecule type" value="Genomic_DNA"/>
</dbReference>
<dbReference type="Gene3D" id="2.40.170.20">
    <property type="entry name" value="TonB-dependent receptor, beta-barrel domain"/>
    <property type="match status" value="1"/>
</dbReference>
<dbReference type="SUPFAM" id="SSF56935">
    <property type="entry name" value="Porins"/>
    <property type="match status" value="1"/>
</dbReference>
<keyword evidence="7 10" id="KW-0472">Membrane</keyword>
<evidence type="ECO:0000256" key="5">
    <source>
        <dbReference type="ARBA" id="ARBA00022692"/>
    </source>
</evidence>
<comment type="subcellular location">
    <subcellularLocation>
        <location evidence="1 10">Cell outer membrane</location>
        <topology evidence="1 10">Multi-pass membrane protein</topology>
    </subcellularLocation>
</comment>
<keyword evidence="6 11" id="KW-0798">TonB box</keyword>
<keyword evidence="5 10" id="KW-0812">Transmembrane</keyword>
<evidence type="ECO:0000256" key="7">
    <source>
        <dbReference type="ARBA" id="ARBA00023136"/>
    </source>
</evidence>
<dbReference type="PANTHER" id="PTHR40980:SF3">
    <property type="entry name" value="TONB-DEPENDENT RECEPTOR-LIKE BETA-BARREL DOMAIN-CONTAINING PROTEIN"/>
    <property type="match status" value="1"/>
</dbReference>
<dbReference type="Gene3D" id="2.170.130.10">
    <property type="entry name" value="TonB-dependent receptor, plug domain"/>
    <property type="match status" value="1"/>
</dbReference>
<dbReference type="InterPro" id="IPR012910">
    <property type="entry name" value="Plug_dom"/>
</dbReference>
<keyword evidence="9 10" id="KW-0998">Cell outer membrane</keyword>
<dbReference type="Pfam" id="PF00593">
    <property type="entry name" value="TonB_dep_Rec_b-barrel"/>
    <property type="match status" value="1"/>
</dbReference>
<evidence type="ECO:0000259" key="13">
    <source>
        <dbReference type="Pfam" id="PF00593"/>
    </source>
</evidence>
<evidence type="ECO:0000256" key="6">
    <source>
        <dbReference type="ARBA" id="ARBA00023077"/>
    </source>
</evidence>
<dbReference type="InterPro" id="IPR039426">
    <property type="entry name" value="TonB-dep_rcpt-like"/>
</dbReference>
<dbReference type="PROSITE" id="PS52016">
    <property type="entry name" value="TONB_DEPENDENT_REC_3"/>
    <property type="match status" value="1"/>
</dbReference>
<evidence type="ECO:0000313" key="16">
    <source>
        <dbReference type="Proteomes" id="UP001228044"/>
    </source>
</evidence>
<dbReference type="Pfam" id="PF07715">
    <property type="entry name" value="Plug"/>
    <property type="match status" value="1"/>
</dbReference>
<keyword evidence="8 15" id="KW-0675">Receptor</keyword>
<evidence type="ECO:0000256" key="2">
    <source>
        <dbReference type="ARBA" id="ARBA00009810"/>
    </source>
</evidence>
<name>A0ABT8DWK4_9BURK</name>
<dbReference type="Proteomes" id="UP001228044">
    <property type="component" value="Unassembled WGS sequence"/>
</dbReference>
<evidence type="ECO:0000256" key="12">
    <source>
        <dbReference type="SAM" id="SignalP"/>
    </source>
</evidence>
<evidence type="ECO:0000256" key="11">
    <source>
        <dbReference type="RuleBase" id="RU003357"/>
    </source>
</evidence>
<comment type="caution">
    <text evidence="15">The sequence shown here is derived from an EMBL/GenBank/DDBJ whole genome shotgun (WGS) entry which is preliminary data.</text>
</comment>
<keyword evidence="4 10" id="KW-1134">Transmembrane beta strand</keyword>
<evidence type="ECO:0000256" key="10">
    <source>
        <dbReference type="PROSITE-ProRule" id="PRU01360"/>
    </source>
</evidence>
<sequence length="992" mass="106723">MTFRARLAQPRLSTSAITLAVLSAIGATHAQAQTAPAAAKPAADKTLETVVVTGFRSSLESALAAKRDDSGFVDVIKAEDIAKFPDTNLAESLQRIPGVVIDRDAGEGRSITVRGLGQDFTRVRINGVEALATTGGTDSSGGANRSRGMDFNVFASELFSSITVRKSSQADVDEGSLGATVDLQTSRPFDFKDFVATVSAKGRYNDLSGSTDPRLAFLVSSTFADRKVGVLLSGAYSKRSLFEEGFSTVRWDNGPSSAGWCPPQGATIAPGTTLPSGSTATTCGPAAQGVPRLPNTPANIAAYNEASKAENFHPRLPRYGRLTHDQDRLGLTGSVQLKPADSTLLTFDMLYAKLKATRQEDFLEAISFSRNLSQGGKQQTSVLETSYAPNGALLYGKYNGVDIRAESRFDELSTTFTQPTLTLEHEFSDTLRLGAKFGSATSKFRNPVQTTTTLDAINVNGYSIDFRQSDRLPTITYPFDPTQVGGALTLVPVPQVTSGTQPATVANTTTSEIRIRPQGATNQTNVGNVNLAWDVMPNQLTLQAGIDYKQFLFDTYEFRRVNQNDTIFAPPGNMPIANLTTMLTGFGKNLSLPAGTPTSWVIPDLNAIAAAYDIYCNCLKSGPAGGPGDFTLSSITNGNARGNNRSVTETDTGGFLMADFTGNVGGIKIRGNLGTRYVKTEAVSTGYQATAGGTQVTVANTYDDWLPSLNVAANLTSELIARFGAAKVMARPQLGNLSPGGSIATTGTLSITTGNPFLKPFRAKTYDGGLEWYFGKGAFLGVGLFQKDIDTYIQSLRTNVPYKETGLPMSLLPPNFTGDEVFQVTTPVNTPGGKLSGYELNYQQPFTFLPSWGKNFGTLLNYTYVKSKIEYLVSPTAATTITDDLINLSPKSWNATFYYDDGRFSARVSGTKRSSYLQRVPGQNNNDVEGKNGTFNVDMSVSYKINDKFEVSFEGVNLTDEANDQFISRARNSAVVYNVTGREFLVGLRYRY</sequence>
<feature type="domain" description="TonB-dependent receptor plug" evidence="14">
    <location>
        <begin position="66"/>
        <end position="179"/>
    </location>
</feature>
<protein>
    <submittedName>
        <fullName evidence="15">TonB-dependent receptor</fullName>
    </submittedName>
</protein>
<feature type="domain" description="TonB-dependent receptor-like beta-barrel" evidence="13">
    <location>
        <begin position="632"/>
        <end position="958"/>
    </location>
</feature>
<dbReference type="InterPro" id="IPR010104">
    <property type="entry name" value="TonB_rcpt_bac"/>
</dbReference>
<organism evidence="15 16">
    <name type="scientific">Roseateles violae</name>
    <dbReference type="NCBI Taxonomy" id="3058042"/>
    <lineage>
        <taxon>Bacteria</taxon>
        <taxon>Pseudomonadati</taxon>
        <taxon>Pseudomonadota</taxon>
        <taxon>Betaproteobacteria</taxon>
        <taxon>Burkholderiales</taxon>
        <taxon>Sphaerotilaceae</taxon>
        <taxon>Roseateles</taxon>
    </lineage>
</organism>
<keyword evidence="12" id="KW-0732">Signal</keyword>
<dbReference type="PANTHER" id="PTHR40980">
    <property type="entry name" value="PLUG DOMAIN-CONTAINING PROTEIN"/>
    <property type="match status" value="1"/>
</dbReference>
<dbReference type="InterPro" id="IPR037066">
    <property type="entry name" value="Plug_dom_sf"/>
</dbReference>
<evidence type="ECO:0000256" key="9">
    <source>
        <dbReference type="ARBA" id="ARBA00023237"/>
    </source>
</evidence>
<keyword evidence="3 10" id="KW-0813">Transport</keyword>
<feature type="signal peptide" evidence="12">
    <location>
        <begin position="1"/>
        <end position="32"/>
    </location>
</feature>
<dbReference type="NCBIfam" id="TIGR01782">
    <property type="entry name" value="TonB-Xanth-Caul"/>
    <property type="match status" value="1"/>
</dbReference>
<dbReference type="InterPro" id="IPR000531">
    <property type="entry name" value="Beta-barrel_TonB"/>
</dbReference>
<evidence type="ECO:0000256" key="1">
    <source>
        <dbReference type="ARBA" id="ARBA00004571"/>
    </source>
</evidence>
<dbReference type="RefSeq" id="WP_290359589.1">
    <property type="nucleotide sequence ID" value="NZ_JAUHHC010000003.1"/>
</dbReference>
<dbReference type="CDD" id="cd01347">
    <property type="entry name" value="ligand_gated_channel"/>
    <property type="match status" value="1"/>
</dbReference>
<accession>A0ABT8DWK4</accession>